<feature type="transmembrane region" description="Helical" evidence="1">
    <location>
        <begin position="40"/>
        <end position="62"/>
    </location>
</feature>
<evidence type="ECO:0000313" key="3">
    <source>
        <dbReference type="Proteomes" id="UP000183376"/>
    </source>
</evidence>
<evidence type="ECO:0008006" key="4">
    <source>
        <dbReference type="Google" id="ProtNLM"/>
    </source>
</evidence>
<feature type="transmembrane region" description="Helical" evidence="1">
    <location>
        <begin position="206"/>
        <end position="226"/>
    </location>
</feature>
<dbReference type="RefSeq" id="WP_030431750.1">
    <property type="nucleotide sequence ID" value="NZ_JOEF01000021.1"/>
</dbReference>
<feature type="transmembrane region" description="Helical" evidence="1">
    <location>
        <begin position="6"/>
        <end position="28"/>
    </location>
</feature>
<dbReference type="InterPro" id="IPR025333">
    <property type="entry name" value="DUF4239"/>
</dbReference>
<dbReference type="eggNOG" id="ENOG5030DSB">
    <property type="taxonomic scope" value="Bacteria"/>
</dbReference>
<dbReference type="AlphaFoldDB" id="A0A1G9UUX6"/>
<dbReference type="STRING" id="211114.SAMN04489726_2643"/>
<accession>A0A1G9UUX6</accession>
<sequence length="255" mass="27517">MLLQSVLVVGGTVIVSVLAAYIVTKLVPFQARAKYNEVSGYFFAACGAFYAILVAFVVVAVWEDLGAARANTYVEANALPGLYFASTAFSDKDKAAFQDIAVAYARAVIVDEWPLLAEGKGSPKVEEVAKKMRRAIVQVEVTDARQEALYSAMIERVNTIGSARRDRLNEAVPSIPRFFWVGLIVGGALLIGFALFFGTERFLPHALMVGVLAMLVSASLLFTHLMDHPFTGAAAVSPEAFRIALSQMGQPLPLP</sequence>
<proteinExistence type="predicted"/>
<dbReference type="EMBL" id="LT629701">
    <property type="protein sequence ID" value="SDM63722.1"/>
    <property type="molecule type" value="Genomic_DNA"/>
</dbReference>
<reference evidence="2 3" key="1">
    <citation type="submission" date="2016-10" db="EMBL/GenBank/DDBJ databases">
        <authorList>
            <person name="de Groot N.N."/>
        </authorList>
    </citation>
    <scope>NUCLEOTIDE SEQUENCE [LARGE SCALE GENOMIC DNA]</scope>
    <source>
        <strain evidence="2 3">DSM 44149</strain>
    </source>
</reference>
<name>A0A1G9UUX6_ALLAB</name>
<feature type="transmembrane region" description="Helical" evidence="1">
    <location>
        <begin position="178"/>
        <end position="199"/>
    </location>
</feature>
<organism evidence="2 3">
    <name type="scientific">Allokutzneria albata</name>
    <name type="common">Kibdelosporangium albatum</name>
    <dbReference type="NCBI Taxonomy" id="211114"/>
    <lineage>
        <taxon>Bacteria</taxon>
        <taxon>Bacillati</taxon>
        <taxon>Actinomycetota</taxon>
        <taxon>Actinomycetes</taxon>
        <taxon>Pseudonocardiales</taxon>
        <taxon>Pseudonocardiaceae</taxon>
        <taxon>Allokutzneria</taxon>
    </lineage>
</organism>
<dbReference type="Proteomes" id="UP000183376">
    <property type="component" value="Chromosome I"/>
</dbReference>
<keyword evidence="1" id="KW-0812">Transmembrane</keyword>
<dbReference type="Pfam" id="PF14023">
    <property type="entry name" value="Bestrophin-like"/>
    <property type="match status" value="1"/>
</dbReference>
<keyword evidence="1" id="KW-1133">Transmembrane helix</keyword>
<protein>
    <recommendedName>
        <fullName evidence="4">DUF4239 domain-containing protein</fullName>
    </recommendedName>
</protein>
<keyword evidence="1" id="KW-0472">Membrane</keyword>
<gene>
    <name evidence="2" type="ORF">SAMN04489726_2643</name>
</gene>
<evidence type="ECO:0000313" key="2">
    <source>
        <dbReference type="EMBL" id="SDM63722.1"/>
    </source>
</evidence>
<keyword evidence="3" id="KW-1185">Reference proteome</keyword>
<evidence type="ECO:0000256" key="1">
    <source>
        <dbReference type="SAM" id="Phobius"/>
    </source>
</evidence>